<evidence type="ECO:0000256" key="1">
    <source>
        <dbReference type="ARBA" id="ARBA00010331"/>
    </source>
</evidence>
<reference evidence="3 4" key="1">
    <citation type="submission" date="2023-03" db="EMBL/GenBank/DDBJ databases">
        <title>Genome insight into feeding habits of ladybird beetles.</title>
        <authorList>
            <person name="Li H.-S."/>
            <person name="Huang Y.-H."/>
            <person name="Pang H."/>
        </authorList>
    </citation>
    <scope>NUCLEOTIDE SEQUENCE [LARGE SCALE GENOMIC DNA]</scope>
    <source>
        <strain evidence="3">SYSU_2023b</strain>
        <tissue evidence="3">Whole body</tissue>
    </source>
</reference>
<comment type="caution">
    <text evidence="3">The sequence shown here is derived from an EMBL/GenBank/DDBJ whole genome shotgun (WGS) entry which is preliminary data.</text>
</comment>
<protein>
    <recommendedName>
        <fullName evidence="2">DHHA2 domain-containing protein</fullName>
    </recommendedName>
</protein>
<dbReference type="PANTHER" id="PTHR12112:SF39">
    <property type="entry name" value="EG:152A3.5 PROTEIN (FBGN0003116_PN PROTEIN)"/>
    <property type="match status" value="1"/>
</dbReference>
<dbReference type="InterPro" id="IPR004097">
    <property type="entry name" value="DHHA2"/>
</dbReference>
<dbReference type="InterPro" id="IPR038222">
    <property type="entry name" value="DHHA2_dom_sf"/>
</dbReference>
<evidence type="ECO:0000259" key="2">
    <source>
        <dbReference type="SMART" id="SM01131"/>
    </source>
</evidence>
<dbReference type="Pfam" id="PF02833">
    <property type="entry name" value="DHHA2"/>
    <property type="match status" value="1"/>
</dbReference>
<dbReference type="GO" id="GO:0004309">
    <property type="term" value="F:exopolyphosphatase activity"/>
    <property type="evidence" value="ECO:0007669"/>
    <property type="project" value="TreeGrafter"/>
</dbReference>
<gene>
    <name evidence="3" type="ORF">WA026_003227</name>
</gene>
<accession>A0AAW1TH99</accession>
<proteinExistence type="inferred from homology"/>
<comment type="similarity">
    <text evidence="1">Belongs to the PPase class C family. Prune subfamily.</text>
</comment>
<dbReference type="Proteomes" id="UP001431783">
    <property type="component" value="Unassembled WGS sequence"/>
</dbReference>
<dbReference type="EMBL" id="JARQZJ010000001">
    <property type="protein sequence ID" value="KAK9869472.1"/>
    <property type="molecule type" value="Genomic_DNA"/>
</dbReference>
<sequence>MNKLKGFLEKSYSALKEWKSLKEIHIVLGNESCDLDSTICSIAYGYFLFEQMKINSADIGVFSVLNVSAENFLIRTEHCALLKNIGIDLEKLIYRSEVKLEELFISKKYSIKTYLVDHHVLSQNDELLKDTVCKIFDHRPVNESVKWPANVTVRIQPVGSCATLIVDEILKNDNLLFKELAYLLYCTIIFDTLAVLPENKKATPLDIEMVTKLEKKFGFQESRLSVFKKIVDLHADTSTLTVKQILIRDLKFVNNIPIPALPMLVETFLKLPDVEQNLNEMSIKNNAPFIVLVGIESNPDIKRDIALFVVKSNINLKKLLAQEFKNNSGFNFQEMSSGFENVILLRQLNIENTRKQILPIVQQFVEREKI</sequence>
<feature type="domain" description="DHHA2" evidence="2">
    <location>
        <begin position="227"/>
        <end position="365"/>
    </location>
</feature>
<dbReference type="AlphaFoldDB" id="A0AAW1TH99"/>
<dbReference type="SMART" id="SM01131">
    <property type="entry name" value="DHHA2"/>
    <property type="match status" value="1"/>
</dbReference>
<organism evidence="3 4">
    <name type="scientific">Henosepilachna vigintioctopunctata</name>
    <dbReference type="NCBI Taxonomy" id="420089"/>
    <lineage>
        <taxon>Eukaryota</taxon>
        <taxon>Metazoa</taxon>
        <taxon>Ecdysozoa</taxon>
        <taxon>Arthropoda</taxon>
        <taxon>Hexapoda</taxon>
        <taxon>Insecta</taxon>
        <taxon>Pterygota</taxon>
        <taxon>Neoptera</taxon>
        <taxon>Endopterygota</taxon>
        <taxon>Coleoptera</taxon>
        <taxon>Polyphaga</taxon>
        <taxon>Cucujiformia</taxon>
        <taxon>Coccinelloidea</taxon>
        <taxon>Coccinellidae</taxon>
        <taxon>Epilachninae</taxon>
        <taxon>Epilachnini</taxon>
        <taxon>Henosepilachna</taxon>
    </lineage>
</organism>
<evidence type="ECO:0000313" key="3">
    <source>
        <dbReference type="EMBL" id="KAK9869472.1"/>
    </source>
</evidence>
<dbReference type="Gene3D" id="3.10.310.20">
    <property type="entry name" value="DHHA2 domain"/>
    <property type="match status" value="1"/>
</dbReference>
<dbReference type="PANTHER" id="PTHR12112">
    <property type="entry name" value="BNIP - RELATED"/>
    <property type="match status" value="1"/>
</dbReference>
<keyword evidence="4" id="KW-1185">Reference proteome</keyword>
<name>A0AAW1TH99_9CUCU</name>
<dbReference type="InterPro" id="IPR038763">
    <property type="entry name" value="DHH_sf"/>
</dbReference>
<evidence type="ECO:0000313" key="4">
    <source>
        <dbReference type="Proteomes" id="UP001431783"/>
    </source>
</evidence>
<dbReference type="SUPFAM" id="SSF64182">
    <property type="entry name" value="DHH phosphoesterases"/>
    <property type="match status" value="1"/>
</dbReference>
<dbReference type="Gene3D" id="3.90.1640.10">
    <property type="entry name" value="inorganic pyrophosphatase (n-terminal core)"/>
    <property type="match status" value="1"/>
</dbReference>
<dbReference type="GO" id="GO:0005737">
    <property type="term" value="C:cytoplasm"/>
    <property type="evidence" value="ECO:0007669"/>
    <property type="project" value="InterPro"/>
</dbReference>